<dbReference type="EMBL" id="JAFREL020000003">
    <property type="protein sequence ID" value="MEO1771363.1"/>
    <property type="molecule type" value="Genomic_DNA"/>
</dbReference>
<evidence type="ECO:0000313" key="6">
    <source>
        <dbReference type="EMBL" id="MEO1771363.1"/>
    </source>
</evidence>
<protein>
    <submittedName>
        <fullName evidence="6">Mannitol-1-phosphate 5-dehydrogenase</fullName>
    </submittedName>
</protein>
<keyword evidence="7" id="KW-1185">Reference proteome</keyword>
<comment type="catalytic activity">
    <reaction evidence="3">
        <text>D-mannitol 1-phosphate + NAD(+) = beta-D-fructose 6-phosphate + NADH + H(+)</text>
        <dbReference type="Rhea" id="RHEA:19661"/>
        <dbReference type="ChEBI" id="CHEBI:15378"/>
        <dbReference type="ChEBI" id="CHEBI:57540"/>
        <dbReference type="ChEBI" id="CHEBI:57634"/>
        <dbReference type="ChEBI" id="CHEBI:57945"/>
        <dbReference type="ChEBI" id="CHEBI:61381"/>
        <dbReference type="EC" id="1.1.1.17"/>
    </reaction>
</comment>
<dbReference type="Pfam" id="PF01232">
    <property type="entry name" value="Mannitol_dh"/>
    <property type="match status" value="1"/>
</dbReference>
<evidence type="ECO:0000256" key="2">
    <source>
        <dbReference type="ARBA" id="ARBA00023027"/>
    </source>
</evidence>
<name>A0ABV0EUW7_9ENTE</name>
<dbReference type="Proteomes" id="UP000664357">
    <property type="component" value="Unassembled WGS sequence"/>
</dbReference>
<dbReference type="PANTHER" id="PTHR30524">
    <property type="entry name" value="MANNITOL-1-PHOSPHATE 5-DEHYDROGENASE"/>
    <property type="match status" value="1"/>
</dbReference>
<dbReference type="InterPro" id="IPR013118">
    <property type="entry name" value="Mannitol_DH_C"/>
</dbReference>
<evidence type="ECO:0000259" key="4">
    <source>
        <dbReference type="Pfam" id="PF01232"/>
    </source>
</evidence>
<dbReference type="InterPro" id="IPR013328">
    <property type="entry name" value="6PGD_dom2"/>
</dbReference>
<evidence type="ECO:0000256" key="1">
    <source>
        <dbReference type="ARBA" id="ARBA00023002"/>
    </source>
</evidence>
<keyword evidence="1" id="KW-0560">Oxidoreductase</keyword>
<feature type="domain" description="Mannitol dehydrogenase N-terminal" evidence="4">
    <location>
        <begin position="1"/>
        <end position="193"/>
    </location>
</feature>
<dbReference type="SUPFAM" id="SSF51735">
    <property type="entry name" value="NAD(P)-binding Rossmann-fold domains"/>
    <property type="match status" value="1"/>
</dbReference>
<accession>A0ABV0EUW7</accession>
<dbReference type="PANTHER" id="PTHR30524:SF0">
    <property type="entry name" value="ALTRONATE OXIDOREDUCTASE-RELATED"/>
    <property type="match status" value="1"/>
</dbReference>
<dbReference type="Gene3D" id="1.10.1040.10">
    <property type="entry name" value="N-(1-d-carboxylethyl)-l-norvaline Dehydrogenase, domain 2"/>
    <property type="match status" value="1"/>
</dbReference>
<sequence length="398" mass="44745">MKAIIIGAGRIGRGFVASLLKRNQVELTFFDVNPSVVEQLNEYKTYTVHVLGNAEKDTIIDHYQAYLLSDKERLATELAESAVVFTAVGGKNLAGVGEKISEAYHELYQQNQLPQNVFITCENWLTPAEELHEAILNGLSEAEQNKFEDGNDVSQAVIRASGTSAPAGFDLKNQMDTWVQDYWEIPVDQARITVNQLPDWQYFKFDPQFGKMLYQKIYTNNTSVALIAYLGSLKGYTVLSDAANDPEIVELLDQGYDEINRALIAQLQVSEESQLEFSQIAKEKYQSRTIIDAVDRIARDPIRKLSPTDRLIGPAKMALDSGFEPRALAKAIAAALYYDNEEDPVSVKLQEMRKEKGDIKTLEELSGLKENDALLKLVLAAIDELKEKEWIKQVKEDE</sequence>
<evidence type="ECO:0000256" key="3">
    <source>
        <dbReference type="ARBA" id="ARBA00048615"/>
    </source>
</evidence>
<dbReference type="Pfam" id="PF08125">
    <property type="entry name" value="Mannitol_dh_C"/>
    <property type="match status" value="1"/>
</dbReference>
<dbReference type="InterPro" id="IPR008927">
    <property type="entry name" value="6-PGluconate_DH-like_C_sf"/>
</dbReference>
<evidence type="ECO:0000259" key="5">
    <source>
        <dbReference type="Pfam" id="PF08125"/>
    </source>
</evidence>
<comment type="caution">
    <text evidence="6">The sequence shown here is derived from an EMBL/GenBank/DDBJ whole genome shotgun (WGS) entry which is preliminary data.</text>
</comment>
<keyword evidence="2" id="KW-0520">NAD</keyword>
<reference evidence="6 7" key="1">
    <citation type="submission" date="2024-02" db="EMBL/GenBank/DDBJ databases">
        <title>The Genome Sequence of Enterococcus sp. DIV0159.</title>
        <authorList>
            <person name="Earl A."/>
            <person name="Manson A."/>
            <person name="Gilmore M."/>
            <person name="Sanders J."/>
            <person name="Shea T."/>
            <person name="Howe W."/>
            <person name="Livny J."/>
            <person name="Cuomo C."/>
            <person name="Neafsey D."/>
            <person name="Birren B."/>
        </authorList>
    </citation>
    <scope>NUCLEOTIDE SEQUENCE [LARGE SCALE GENOMIC DNA]</scope>
    <source>
        <strain evidence="6 7">665A</strain>
    </source>
</reference>
<dbReference type="SUPFAM" id="SSF48179">
    <property type="entry name" value="6-phosphogluconate dehydrogenase C-terminal domain-like"/>
    <property type="match status" value="1"/>
</dbReference>
<dbReference type="RefSeq" id="WP_207703565.1">
    <property type="nucleotide sequence ID" value="NZ_JAFREL020000003.1"/>
</dbReference>
<gene>
    <name evidence="6" type="ORF">JZO67_003343</name>
</gene>
<dbReference type="InterPro" id="IPR013131">
    <property type="entry name" value="Mannitol_DH_N"/>
</dbReference>
<organism evidence="6 7">
    <name type="scientific">Candidatus Enterococcus ferrettii</name>
    <dbReference type="NCBI Taxonomy" id="2815324"/>
    <lineage>
        <taxon>Bacteria</taxon>
        <taxon>Bacillati</taxon>
        <taxon>Bacillota</taxon>
        <taxon>Bacilli</taxon>
        <taxon>Lactobacillales</taxon>
        <taxon>Enterococcaceae</taxon>
        <taxon>Enterococcus</taxon>
    </lineage>
</organism>
<dbReference type="InterPro" id="IPR036291">
    <property type="entry name" value="NAD(P)-bd_dom_sf"/>
</dbReference>
<dbReference type="Gene3D" id="3.40.50.720">
    <property type="entry name" value="NAD(P)-binding Rossmann-like Domain"/>
    <property type="match status" value="1"/>
</dbReference>
<feature type="domain" description="Mannitol dehydrogenase C-terminal" evidence="5">
    <location>
        <begin position="215"/>
        <end position="384"/>
    </location>
</feature>
<evidence type="ECO:0000313" key="7">
    <source>
        <dbReference type="Proteomes" id="UP000664357"/>
    </source>
</evidence>
<proteinExistence type="predicted"/>